<dbReference type="InterPro" id="IPR011006">
    <property type="entry name" value="CheY-like_superfamily"/>
</dbReference>
<dbReference type="SUPFAM" id="SSF52172">
    <property type="entry name" value="CheY-like"/>
    <property type="match status" value="1"/>
</dbReference>
<name>A0A5C6X4H0_9DELT</name>
<dbReference type="Pfam" id="PF14332">
    <property type="entry name" value="DUF4388"/>
    <property type="match status" value="1"/>
</dbReference>
<dbReference type="OrthoDB" id="5502006at2"/>
<sequence length="355" mass="37254">MKRVLKVIDGGAGLGAGRARDAGAPRRNHELTGQGESMGVSGGKSLAIGLIGTRGRTVESLGAMLEAGGYEVRGASRGEVSEALRALRACCAAVVVEVIEGTALCDALEDLAGQGQGAGIVAVTDAREVGLRVRLVEAGVGDVVARPLAGAELLARLARACARSAPGLCGDLGVAGLSEVLMLLHQQRASGELLVRTERLSATVWLERGVLLGARASRGLWGEKALFRALRVVEEAAGTFAFYEGAPGPADLGVAQFDPLPTLILRAAQHADEFRALRTHLPSGPLRLVSALTYNERCAEVSRWLQRNPSRSWTVDALIDASPLLDLEIARQLHEALTLHEVCCDPPPRHDPAGC</sequence>
<dbReference type="Proteomes" id="UP000321046">
    <property type="component" value="Unassembled WGS sequence"/>
</dbReference>
<protein>
    <submittedName>
        <fullName evidence="3">Response regulator</fullName>
    </submittedName>
</protein>
<dbReference type="InterPro" id="IPR025497">
    <property type="entry name" value="PatA-like_N"/>
</dbReference>
<comment type="caution">
    <text evidence="3">The sequence shown here is derived from an EMBL/GenBank/DDBJ whole genome shotgun (WGS) entry which is preliminary data.</text>
</comment>
<feature type="region of interest" description="Disordered" evidence="1">
    <location>
        <begin position="16"/>
        <end position="38"/>
    </location>
</feature>
<organism evidence="3 4">
    <name type="scientific">Lujinxingia vulgaris</name>
    <dbReference type="NCBI Taxonomy" id="2600176"/>
    <lineage>
        <taxon>Bacteria</taxon>
        <taxon>Deltaproteobacteria</taxon>
        <taxon>Bradymonadales</taxon>
        <taxon>Lujinxingiaceae</taxon>
        <taxon>Lujinxingia</taxon>
    </lineage>
</organism>
<proteinExistence type="predicted"/>
<dbReference type="EMBL" id="VOSL01000047">
    <property type="protein sequence ID" value="TXD36017.1"/>
    <property type="molecule type" value="Genomic_DNA"/>
</dbReference>
<reference evidence="3 4" key="1">
    <citation type="submission" date="2019-08" db="EMBL/GenBank/DDBJ databases">
        <title>Bradymonadales sp. TMQ2.</title>
        <authorList>
            <person name="Liang Q."/>
        </authorList>
    </citation>
    <scope>NUCLEOTIDE SEQUENCE [LARGE SCALE GENOMIC DNA]</scope>
    <source>
        <strain evidence="3 4">TMQ2</strain>
    </source>
</reference>
<feature type="compositionally biased region" description="Basic and acidic residues" evidence="1">
    <location>
        <begin position="18"/>
        <end position="30"/>
    </location>
</feature>
<evidence type="ECO:0000313" key="4">
    <source>
        <dbReference type="Proteomes" id="UP000321046"/>
    </source>
</evidence>
<gene>
    <name evidence="3" type="ORF">FRC96_10440</name>
</gene>
<evidence type="ECO:0000259" key="2">
    <source>
        <dbReference type="Pfam" id="PF14332"/>
    </source>
</evidence>
<feature type="domain" description="PatA-like N-terminal" evidence="2">
    <location>
        <begin position="170"/>
        <end position="273"/>
    </location>
</feature>
<dbReference type="Gene3D" id="3.40.50.2300">
    <property type="match status" value="1"/>
</dbReference>
<evidence type="ECO:0000313" key="3">
    <source>
        <dbReference type="EMBL" id="TXD36017.1"/>
    </source>
</evidence>
<dbReference type="AlphaFoldDB" id="A0A5C6X4H0"/>
<accession>A0A5C6X4H0</accession>
<evidence type="ECO:0000256" key="1">
    <source>
        <dbReference type="SAM" id="MobiDB-lite"/>
    </source>
</evidence>